<organism evidence="1 2">
    <name type="scientific">Emiliania huxleyi (strain CCMP1516)</name>
    <dbReference type="NCBI Taxonomy" id="280463"/>
    <lineage>
        <taxon>Eukaryota</taxon>
        <taxon>Haptista</taxon>
        <taxon>Haptophyta</taxon>
        <taxon>Prymnesiophyceae</taxon>
        <taxon>Isochrysidales</taxon>
        <taxon>Noelaerhabdaceae</taxon>
        <taxon>Emiliania</taxon>
    </lineage>
</organism>
<accession>A0A0D3IYR9</accession>
<keyword evidence="2" id="KW-1185">Reference proteome</keyword>
<proteinExistence type="predicted"/>
<evidence type="ECO:0000313" key="1">
    <source>
        <dbReference type="EnsemblProtists" id="EOD16404"/>
    </source>
</evidence>
<evidence type="ECO:0000313" key="2">
    <source>
        <dbReference type="Proteomes" id="UP000013827"/>
    </source>
</evidence>
<reference evidence="2" key="1">
    <citation type="journal article" date="2013" name="Nature">
        <title>Pan genome of the phytoplankton Emiliania underpins its global distribution.</title>
        <authorList>
            <person name="Read B.A."/>
            <person name="Kegel J."/>
            <person name="Klute M.J."/>
            <person name="Kuo A."/>
            <person name="Lefebvre S.C."/>
            <person name="Maumus F."/>
            <person name="Mayer C."/>
            <person name="Miller J."/>
            <person name="Monier A."/>
            <person name="Salamov A."/>
            <person name="Young J."/>
            <person name="Aguilar M."/>
            <person name="Claverie J.M."/>
            <person name="Frickenhaus S."/>
            <person name="Gonzalez K."/>
            <person name="Herman E.K."/>
            <person name="Lin Y.C."/>
            <person name="Napier J."/>
            <person name="Ogata H."/>
            <person name="Sarno A.F."/>
            <person name="Shmutz J."/>
            <person name="Schroeder D."/>
            <person name="de Vargas C."/>
            <person name="Verret F."/>
            <person name="von Dassow P."/>
            <person name="Valentin K."/>
            <person name="Van de Peer Y."/>
            <person name="Wheeler G."/>
            <person name="Dacks J.B."/>
            <person name="Delwiche C.F."/>
            <person name="Dyhrman S.T."/>
            <person name="Glockner G."/>
            <person name="John U."/>
            <person name="Richards T."/>
            <person name="Worden A.Z."/>
            <person name="Zhang X."/>
            <person name="Grigoriev I.V."/>
            <person name="Allen A.E."/>
            <person name="Bidle K."/>
            <person name="Borodovsky M."/>
            <person name="Bowler C."/>
            <person name="Brownlee C."/>
            <person name="Cock J.M."/>
            <person name="Elias M."/>
            <person name="Gladyshev V.N."/>
            <person name="Groth M."/>
            <person name="Guda C."/>
            <person name="Hadaegh A."/>
            <person name="Iglesias-Rodriguez M.D."/>
            <person name="Jenkins J."/>
            <person name="Jones B.M."/>
            <person name="Lawson T."/>
            <person name="Leese F."/>
            <person name="Lindquist E."/>
            <person name="Lobanov A."/>
            <person name="Lomsadze A."/>
            <person name="Malik S.B."/>
            <person name="Marsh M.E."/>
            <person name="Mackinder L."/>
            <person name="Mock T."/>
            <person name="Mueller-Roeber B."/>
            <person name="Pagarete A."/>
            <person name="Parker M."/>
            <person name="Probert I."/>
            <person name="Quesneville H."/>
            <person name="Raines C."/>
            <person name="Rensing S.A."/>
            <person name="Riano-Pachon D.M."/>
            <person name="Richier S."/>
            <person name="Rokitta S."/>
            <person name="Shiraiwa Y."/>
            <person name="Soanes D.M."/>
            <person name="van der Giezen M."/>
            <person name="Wahlund T.M."/>
            <person name="Williams B."/>
            <person name="Wilson W."/>
            <person name="Wolfe G."/>
            <person name="Wurch L.L."/>
        </authorList>
    </citation>
    <scope>NUCLEOTIDE SEQUENCE</scope>
</reference>
<dbReference type="PaxDb" id="2903-EOD16404"/>
<dbReference type="EnsemblProtists" id="EOD16404">
    <property type="protein sequence ID" value="EOD16404"/>
    <property type="gene ID" value="EMIHUDRAFT_436589"/>
</dbReference>
<dbReference type="AlphaFoldDB" id="A0A0D3IYR9"/>
<name>A0A0D3IYR9_EMIH1</name>
<sequence>MARRPHAVHPLDPPPLGRAHLRLLLRDLLAGHPVVHRRPLGLPATHRPLPLPHEHRHGAALHLPIRGALRLLPLPLRLRARGARLARLPALD</sequence>
<protein>
    <submittedName>
        <fullName evidence="1">Uncharacterized protein</fullName>
    </submittedName>
</protein>
<dbReference type="Proteomes" id="UP000013827">
    <property type="component" value="Unassembled WGS sequence"/>
</dbReference>
<reference evidence="1" key="2">
    <citation type="submission" date="2024-10" db="UniProtKB">
        <authorList>
            <consortium name="EnsemblProtists"/>
        </authorList>
    </citation>
    <scope>IDENTIFICATION</scope>
</reference>